<keyword evidence="4" id="KW-0175">Coiled coil</keyword>
<evidence type="ECO:0000256" key="5">
    <source>
        <dbReference type="SAM" id="MobiDB-lite"/>
    </source>
</evidence>
<keyword evidence="2" id="KW-0547">Nucleotide-binding</keyword>
<dbReference type="Proteomes" id="UP001217089">
    <property type="component" value="Unassembled WGS sequence"/>
</dbReference>
<feature type="coiled-coil region" evidence="4">
    <location>
        <begin position="267"/>
        <end position="333"/>
    </location>
</feature>
<dbReference type="PANTHER" id="PTHR10903:SF184">
    <property type="entry name" value="GTP-BINDING PROTEIN A"/>
    <property type="match status" value="1"/>
</dbReference>
<comment type="caution">
    <text evidence="7">The sequence shown here is derived from an EMBL/GenBank/DDBJ whole genome shotgun (WGS) entry which is preliminary data.</text>
</comment>
<comment type="similarity">
    <text evidence="1">Belongs to the TRAFAC class TrmE-Era-EngA-EngB-Septin-like GTPase superfamily. AIG1/Toc34/Toc159-like paraseptin GTPase family. IAN subfamily.</text>
</comment>
<evidence type="ECO:0000256" key="4">
    <source>
        <dbReference type="SAM" id="Coils"/>
    </source>
</evidence>
<dbReference type="Pfam" id="PF04548">
    <property type="entry name" value="AIG1"/>
    <property type="match status" value="1"/>
</dbReference>
<evidence type="ECO:0000256" key="3">
    <source>
        <dbReference type="ARBA" id="ARBA00023134"/>
    </source>
</evidence>
<dbReference type="EMBL" id="JARBDR010000328">
    <property type="protein sequence ID" value="KAJ8316494.1"/>
    <property type="molecule type" value="Genomic_DNA"/>
</dbReference>
<dbReference type="InterPro" id="IPR006703">
    <property type="entry name" value="G_AIG1"/>
</dbReference>
<evidence type="ECO:0000259" key="6">
    <source>
        <dbReference type="PROSITE" id="PS51720"/>
    </source>
</evidence>
<evidence type="ECO:0000313" key="8">
    <source>
        <dbReference type="Proteomes" id="UP001217089"/>
    </source>
</evidence>
<keyword evidence="3" id="KW-0342">GTP-binding</keyword>
<feature type="domain" description="AIG1-type G" evidence="6">
    <location>
        <begin position="70"/>
        <end position="274"/>
    </location>
</feature>
<dbReference type="CDD" id="cd01852">
    <property type="entry name" value="AIG1"/>
    <property type="match status" value="1"/>
</dbReference>
<feature type="region of interest" description="Disordered" evidence="5">
    <location>
        <begin position="1"/>
        <end position="65"/>
    </location>
</feature>
<dbReference type="InterPro" id="IPR045058">
    <property type="entry name" value="GIMA/IAN/Toc"/>
</dbReference>
<dbReference type="PANTHER" id="PTHR10903">
    <property type="entry name" value="GTPASE, IMAP FAMILY MEMBER-RELATED"/>
    <property type="match status" value="1"/>
</dbReference>
<protein>
    <recommendedName>
        <fullName evidence="6">AIG1-type G domain-containing protein</fullName>
    </recommendedName>
</protein>
<dbReference type="PROSITE" id="PS51720">
    <property type="entry name" value="G_AIG1"/>
    <property type="match status" value="1"/>
</dbReference>
<accession>A0ABQ9FGR5</accession>
<dbReference type="InterPro" id="IPR027417">
    <property type="entry name" value="P-loop_NTPase"/>
</dbReference>
<dbReference type="SUPFAM" id="SSF52540">
    <property type="entry name" value="P-loop containing nucleoside triphosphate hydrolases"/>
    <property type="match status" value="1"/>
</dbReference>
<proteinExistence type="inferred from homology"/>
<evidence type="ECO:0000313" key="7">
    <source>
        <dbReference type="EMBL" id="KAJ8316494.1"/>
    </source>
</evidence>
<keyword evidence="8" id="KW-1185">Reference proteome</keyword>
<feature type="region of interest" description="Disordered" evidence="5">
    <location>
        <begin position="433"/>
        <end position="462"/>
    </location>
</feature>
<name>A0ABQ9FGR5_TEGGR</name>
<dbReference type="Gene3D" id="3.40.50.300">
    <property type="entry name" value="P-loop containing nucleotide triphosphate hydrolases"/>
    <property type="match status" value="1"/>
</dbReference>
<gene>
    <name evidence="7" type="ORF">KUTeg_006508</name>
</gene>
<evidence type="ECO:0000256" key="1">
    <source>
        <dbReference type="ARBA" id="ARBA00008535"/>
    </source>
</evidence>
<feature type="non-terminal residue" evidence="7">
    <location>
        <position position="462"/>
    </location>
</feature>
<feature type="compositionally biased region" description="Polar residues" evidence="5">
    <location>
        <begin position="19"/>
        <end position="41"/>
    </location>
</feature>
<evidence type="ECO:0000256" key="2">
    <source>
        <dbReference type="ARBA" id="ARBA00022741"/>
    </source>
</evidence>
<feature type="compositionally biased region" description="Polar residues" evidence="5">
    <location>
        <begin position="52"/>
        <end position="64"/>
    </location>
</feature>
<reference evidence="7 8" key="1">
    <citation type="submission" date="2022-12" db="EMBL/GenBank/DDBJ databases">
        <title>Chromosome-level genome of Tegillarca granosa.</title>
        <authorList>
            <person name="Kim J."/>
        </authorList>
    </citation>
    <scope>NUCLEOTIDE SEQUENCE [LARGE SCALE GENOMIC DNA]</scope>
    <source>
        <strain evidence="7">Teg-2019</strain>
        <tissue evidence="7">Adductor muscle</tissue>
    </source>
</reference>
<organism evidence="7 8">
    <name type="scientific">Tegillarca granosa</name>
    <name type="common">Malaysian cockle</name>
    <name type="synonym">Anadara granosa</name>
    <dbReference type="NCBI Taxonomy" id="220873"/>
    <lineage>
        <taxon>Eukaryota</taxon>
        <taxon>Metazoa</taxon>
        <taxon>Spiralia</taxon>
        <taxon>Lophotrochozoa</taxon>
        <taxon>Mollusca</taxon>
        <taxon>Bivalvia</taxon>
        <taxon>Autobranchia</taxon>
        <taxon>Pteriomorphia</taxon>
        <taxon>Arcoida</taxon>
        <taxon>Arcoidea</taxon>
        <taxon>Arcidae</taxon>
        <taxon>Tegillarca</taxon>
    </lineage>
</organism>
<sequence>MSDLTAKSQEERHEESFDFPSNQQKDQGSSIEQQMSDLTTKSQEERHEESFDFSSNQQKNQDSDNYGIVSNEIRIVAIGKTGTGKSATANTIVGKNAFESKGQSTGVTIKCKMEICSRFDKKFVYVDTPGIFDPQRSNEQVKSEIVKCIGMTSPGPHAFLYVVSISRFTKEDQDAIQFFVDHLGTGVYKYLIVVFTRMDDLDIDGISIDEFVKGVPDKLEKILRLCGNRYMGFNNRLKGKESHLQVRLLLDKIDNMVKSNGNQCYTNAIYNEAEKAMRERLDEMKKELEEKKKKEEEALRKKLSKQFEKEVLKSKENEERMKMEIKKLQLESQNILTREKAVEFEISYLKRQLQYARERSDTQSEKKIMESIQNMDMKMSELDKQIKNQLQEKEMKRKKEEEEINRITKQLEEEAKDKTEKLMLEKKLKQLEKEKKENARKEIERQKTEKEEKERLDKLEKA</sequence>